<keyword evidence="3" id="KW-0862">Zinc</keyword>
<dbReference type="InterPro" id="IPR000306">
    <property type="entry name" value="Znf_FYVE"/>
</dbReference>
<dbReference type="SMART" id="SM00064">
    <property type="entry name" value="FYVE"/>
    <property type="match status" value="1"/>
</dbReference>
<accession>W4FH46</accession>
<keyword evidence="2 4" id="KW-0863">Zinc-finger</keyword>
<dbReference type="InterPro" id="IPR023393">
    <property type="entry name" value="START-like_dom_sf"/>
</dbReference>
<dbReference type="AlphaFoldDB" id="W4FH46"/>
<proteinExistence type="predicted"/>
<feature type="region of interest" description="Disordered" evidence="5">
    <location>
        <begin position="341"/>
        <end position="365"/>
    </location>
</feature>
<dbReference type="CDD" id="cd00065">
    <property type="entry name" value="FYVE_like_SF"/>
    <property type="match status" value="1"/>
</dbReference>
<dbReference type="Gene3D" id="3.30.40.10">
    <property type="entry name" value="Zinc/RING finger domain, C3HC4 (zinc finger)"/>
    <property type="match status" value="1"/>
</dbReference>
<name>W4FH46_APHAT</name>
<dbReference type="PANTHER" id="PTHR13510">
    <property type="entry name" value="FYVE-FINGER-CONTAINING RAB5 EFFECTOR PROTEIN RABENOSYN-5-RELATED"/>
    <property type="match status" value="1"/>
</dbReference>
<dbReference type="VEuPathDB" id="FungiDB:H257_16865"/>
<organism evidence="7">
    <name type="scientific">Aphanomyces astaci</name>
    <name type="common">Crayfish plague agent</name>
    <dbReference type="NCBI Taxonomy" id="112090"/>
    <lineage>
        <taxon>Eukaryota</taxon>
        <taxon>Sar</taxon>
        <taxon>Stramenopiles</taxon>
        <taxon>Oomycota</taxon>
        <taxon>Saprolegniomycetes</taxon>
        <taxon>Saprolegniales</taxon>
        <taxon>Verrucalvaceae</taxon>
        <taxon>Aphanomyces</taxon>
    </lineage>
</organism>
<dbReference type="SUPFAM" id="SSF57903">
    <property type="entry name" value="FYVE/PHD zinc finger"/>
    <property type="match status" value="1"/>
</dbReference>
<feature type="compositionally biased region" description="Polar residues" evidence="5">
    <location>
        <begin position="351"/>
        <end position="363"/>
    </location>
</feature>
<dbReference type="Pfam" id="PF01363">
    <property type="entry name" value="FYVE"/>
    <property type="match status" value="1"/>
</dbReference>
<dbReference type="PANTHER" id="PTHR13510:SF44">
    <property type="entry name" value="RABENOSYN-5"/>
    <property type="match status" value="1"/>
</dbReference>
<feature type="domain" description="FYVE-type" evidence="6">
    <location>
        <begin position="271"/>
        <end position="326"/>
    </location>
</feature>
<dbReference type="PROSITE" id="PS50178">
    <property type="entry name" value="ZF_FYVE"/>
    <property type="match status" value="1"/>
</dbReference>
<dbReference type="STRING" id="112090.W4FH46"/>
<evidence type="ECO:0000256" key="3">
    <source>
        <dbReference type="ARBA" id="ARBA00022833"/>
    </source>
</evidence>
<evidence type="ECO:0000256" key="1">
    <source>
        <dbReference type="ARBA" id="ARBA00022723"/>
    </source>
</evidence>
<keyword evidence="1" id="KW-0479">Metal-binding</keyword>
<evidence type="ECO:0000259" key="6">
    <source>
        <dbReference type="PROSITE" id="PS50178"/>
    </source>
</evidence>
<dbReference type="OrthoDB" id="68108at2759"/>
<feature type="region of interest" description="Disordered" evidence="5">
    <location>
        <begin position="577"/>
        <end position="597"/>
    </location>
</feature>
<dbReference type="InterPro" id="IPR013083">
    <property type="entry name" value="Znf_RING/FYVE/PHD"/>
</dbReference>
<evidence type="ECO:0000256" key="2">
    <source>
        <dbReference type="ARBA" id="ARBA00022771"/>
    </source>
</evidence>
<dbReference type="InterPro" id="IPR011011">
    <property type="entry name" value="Znf_FYVE_PHD"/>
</dbReference>
<protein>
    <recommendedName>
        <fullName evidence="6">FYVE-type domain-containing protein</fullName>
    </recommendedName>
</protein>
<reference evidence="7" key="1">
    <citation type="submission" date="2013-12" db="EMBL/GenBank/DDBJ databases">
        <title>The Genome Sequence of Aphanomyces astaci APO3.</title>
        <authorList>
            <consortium name="The Broad Institute Genomics Platform"/>
            <person name="Russ C."/>
            <person name="Tyler B."/>
            <person name="van West P."/>
            <person name="Dieguez-Uribeondo J."/>
            <person name="Young S.K."/>
            <person name="Zeng Q."/>
            <person name="Gargeya S."/>
            <person name="Fitzgerald M."/>
            <person name="Abouelleil A."/>
            <person name="Alvarado L."/>
            <person name="Chapman S.B."/>
            <person name="Gainer-Dewar J."/>
            <person name="Goldberg J."/>
            <person name="Griggs A."/>
            <person name="Gujja S."/>
            <person name="Hansen M."/>
            <person name="Howarth C."/>
            <person name="Imamovic A."/>
            <person name="Ireland A."/>
            <person name="Larimer J."/>
            <person name="McCowan C."/>
            <person name="Murphy C."/>
            <person name="Pearson M."/>
            <person name="Poon T.W."/>
            <person name="Priest M."/>
            <person name="Roberts A."/>
            <person name="Saif S."/>
            <person name="Shea T."/>
            <person name="Sykes S."/>
            <person name="Wortman J."/>
            <person name="Nusbaum C."/>
            <person name="Birren B."/>
        </authorList>
    </citation>
    <scope>NUCLEOTIDE SEQUENCE [LARGE SCALE GENOMIC DNA]</scope>
    <source>
        <strain evidence="7">APO3</strain>
    </source>
</reference>
<evidence type="ECO:0000313" key="7">
    <source>
        <dbReference type="EMBL" id="ETV66780.1"/>
    </source>
</evidence>
<dbReference type="InterPro" id="IPR052727">
    <property type="entry name" value="Rab4/Rab5_effector"/>
</dbReference>
<dbReference type="GeneID" id="20818861"/>
<dbReference type="EMBL" id="KI913206">
    <property type="protein sequence ID" value="ETV66780.1"/>
    <property type="molecule type" value="Genomic_DNA"/>
</dbReference>
<evidence type="ECO:0000256" key="5">
    <source>
        <dbReference type="SAM" id="MobiDB-lite"/>
    </source>
</evidence>
<sequence>MAPPMPSSQLPLPLPTNFFHTKALDARSQQSLLHTAQSCGAHLLRNAHAMDDHLVYAMHTDPASHRRMKMVLGKDTLDLSLTCMIGHTQFHASLEDVAAFFRSDSLGCAANDGLELDSRHLYTLAAPTKDDPLRYTGVHWTAYKMPPPSTSPRDYCYLEGHSEFTDPKTSRRGWFRVLQSVDVAACPSLLAPCGILRSHWFRSGHVFMESGRHGLLDCYAVLAVAPGDHNQHHGMSFMRKWITQVMAVPNAFLTRRLATAPLLPDDALRPKDSVKMCMVCTSRFNLFNSKHHCRLCGQVVCGNCHLSWKVRNTKVRMCVQCTDRGGVTSFRDSCSMTWTSSLDDPRRRGGPSSNQHSSLNQRESFASSADATATSSCSDDQHLVLGDLDCLGSFTVEGAKQLNYDHLFDFSVLLHTHPLNDTTTTNQVNAAAAHPPFRLKPTALYPSNVATATATTAAATMTAAATLFYPSDRSTATRGATATATTTAAATLFYPSDGATATRVATTSAATEGIATRMATATPATNVKPTTTLYDATMLQPLSVAKKCDTVKAAPTLDMATYSESVVNVQALLHSKRTDGCSTSSTSTSSTPCAPPTTHSATLLHELLEQMYDGKSAIVQGLYRDLVAQTSSTTTPS</sequence>
<dbReference type="GO" id="GO:0008270">
    <property type="term" value="F:zinc ion binding"/>
    <property type="evidence" value="ECO:0007669"/>
    <property type="project" value="UniProtKB-KW"/>
</dbReference>
<dbReference type="Gene3D" id="3.30.530.20">
    <property type="match status" value="1"/>
</dbReference>
<dbReference type="InterPro" id="IPR017455">
    <property type="entry name" value="Znf_FYVE-rel"/>
</dbReference>
<evidence type="ECO:0000256" key="4">
    <source>
        <dbReference type="PROSITE-ProRule" id="PRU00091"/>
    </source>
</evidence>
<feature type="compositionally biased region" description="Low complexity" evidence="5">
    <location>
        <begin position="581"/>
        <end position="597"/>
    </location>
</feature>
<dbReference type="RefSeq" id="XP_009843756.1">
    <property type="nucleotide sequence ID" value="XM_009845454.1"/>
</dbReference>
<gene>
    <name evidence="7" type="ORF">H257_16865</name>
</gene>